<keyword evidence="4 7" id="KW-1133">Transmembrane helix</keyword>
<evidence type="ECO:0000313" key="10">
    <source>
        <dbReference type="EMBL" id="OLP55272.1"/>
    </source>
</evidence>
<feature type="domain" description="ComEC/Rec2-related protein" evidence="8">
    <location>
        <begin position="296"/>
        <end position="580"/>
    </location>
</feature>
<comment type="caution">
    <text evidence="10">The sequence shown here is derived from an EMBL/GenBank/DDBJ whole genome shotgun (WGS) entry which is preliminary data.</text>
</comment>
<feature type="transmembrane region" description="Helical" evidence="7">
    <location>
        <begin position="498"/>
        <end position="523"/>
    </location>
</feature>
<dbReference type="InterPro" id="IPR025405">
    <property type="entry name" value="DUF4131"/>
</dbReference>
<dbReference type="Proteomes" id="UP000186143">
    <property type="component" value="Unassembled WGS sequence"/>
</dbReference>
<protein>
    <recommendedName>
        <fullName evidence="12">ComEC family competence protein</fullName>
    </recommendedName>
</protein>
<dbReference type="OrthoDB" id="9790149at2"/>
<feature type="transmembrane region" description="Helical" evidence="7">
    <location>
        <begin position="70"/>
        <end position="91"/>
    </location>
</feature>
<evidence type="ECO:0000256" key="6">
    <source>
        <dbReference type="SAM" id="MobiDB-lite"/>
    </source>
</evidence>
<feature type="region of interest" description="Disordered" evidence="6">
    <location>
        <begin position="669"/>
        <end position="694"/>
    </location>
</feature>
<feature type="compositionally biased region" description="Basic and acidic residues" evidence="6">
    <location>
        <begin position="669"/>
        <end position="680"/>
    </location>
</feature>
<evidence type="ECO:0000256" key="1">
    <source>
        <dbReference type="ARBA" id="ARBA00004651"/>
    </source>
</evidence>
<feature type="region of interest" description="Disordered" evidence="6">
    <location>
        <begin position="1"/>
        <end position="22"/>
    </location>
</feature>
<dbReference type="NCBIfam" id="TIGR00360">
    <property type="entry name" value="ComEC_N-term"/>
    <property type="match status" value="1"/>
</dbReference>
<evidence type="ECO:0000256" key="3">
    <source>
        <dbReference type="ARBA" id="ARBA00022692"/>
    </source>
</evidence>
<feature type="transmembrane region" description="Helical" evidence="7">
    <location>
        <begin position="320"/>
        <end position="343"/>
    </location>
</feature>
<keyword evidence="5 7" id="KW-0472">Membrane</keyword>
<feature type="transmembrane region" description="Helical" evidence="7">
    <location>
        <begin position="408"/>
        <end position="440"/>
    </location>
</feature>
<organism evidence="10 11">
    <name type="scientific">Xaviernesmea rhizosphaerae</name>
    <dbReference type="NCBI Taxonomy" id="1672749"/>
    <lineage>
        <taxon>Bacteria</taxon>
        <taxon>Pseudomonadati</taxon>
        <taxon>Pseudomonadota</taxon>
        <taxon>Alphaproteobacteria</taxon>
        <taxon>Hyphomicrobiales</taxon>
        <taxon>Rhizobiaceae</taxon>
        <taxon>Rhizobium/Agrobacterium group</taxon>
        <taxon>Xaviernesmea</taxon>
    </lineage>
</organism>
<proteinExistence type="predicted"/>
<feature type="domain" description="DUF4131" evidence="9">
    <location>
        <begin position="104"/>
        <end position="249"/>
    </location>
</feature>
<dbReference type="InterPro" id="IPR052159">
    <property type="entry name" value="Competence_DNA_uptake"/>
</dbReference>
<dbReference type="GO" id="GO:0005886">
    <property type="term" value="C:plasma membrane"/>
    <property type="evidence" value="ECO:0007669"/>
    <property type="project" value="UniProtKB-SubCell"/>
</dbReference>
<evidence type="ECO:0000259" key="8">
    <source>
        <dbReference type="Pfam" id="PF03772"/>
    </source>
</evidence>
<feature type="transmembrane region" description="Helical" evidence="7">
    <location>
        <begin position="558"/>
        <end position="576"/>
    </location>
</feature>
<dbReference type="InterPro" id="IPR004477">
    <property type="entry name" value="ComEC_N"/>
</dbReference>
<feature type="transmembrane region" description="Helical" evidence="7">
    <location>
        <begin position="363"/>
        <end position="396"/>
    </location>
</feature>
<evidence type="ECO:0008006" key="12">
    <source>
        <dbReference type="Google" id="ProtNLM"/>
    </source>
</evidence>
<dbReference type="Pfam" id="PF03772">
    <property type="entry name" value="Competence"/>
    <property type="match status" value="1"/>
</dbReference>
<keyword evidence="2" id="KW-1003">Cell membrane</keyword>
<dbReference type="AlphaFoldDB" id="A0A1Q9AJ25"/>
<evidence type="ECO:0000256" key="2">
    <source>
        <dbReference type="ARBA" id="ARBA00022475"/>
    </source>
</evidence>
<reference evidence="10 11" key="1">
    <citation type="submission" date="2016-09" db="EMBL/GenBank/DDBJ databases">
        <title>Rhizobium sp. nov., a novel species isolated from the rice rhizosphere.</title>
        <authorList>
            <person name="Zhao J."/>
            <person name="Zhang X."/>
        </authorList>
    </citation>
    <scope>NUCLEOTIDE SEQUENCE [LARGE SCALE GENOMIC DNA]</scope>
    <source>
        <strain evidence="10 11">MH17</strain>
    </source>
</reference>
<feature type="region of interest" description="Disordered" evidence="6">
    <location>
        <begin position="831"/>
        <end position="862"/>
    </location>
</feature>
<feature type="transmembrane region" description="Helical" evidence="7">
    <location>
        <begin position="121"/>
        <end position="141"/>
    </location>
</feature>
<keyword evidence="3 7" id="KW-0812">Transmembrane</keyword>
<evidence type="ECO:0000259" key="9">
    <source>
        <dbReference type="Pfam" id="PF13567"/>
    </source>
</evidence>
<dbReference type="PANTHER" id="PTHR30619:SF1">
    <property type="entry name" value="RECOMBINATION PROTEIN 2"/>
    <property type="match status" value="1"/>
</dbReference>
<gene>
    <name evidence="10" type="ORF">BJF92_22145</name>
</gene>
<evidence type="ECO:0000256" key="7">
    <source>
        <dbReference type="SAM" id="Phobius"/>
    </source>
</evidence>
<feature type="transmembrane region" description="Helical" evidence="7">
    <location>
        <begin position="582"/>
        <end position="601"/>
    </location>
</feature>
<comment type="subcellular location">
    <subcellularLocation>
        <location evidence="1">Cell membrane</location>
        <topology evidence="1">Multi-pass membrane protein</topology>
    </subcellularLocation>
</comment>
<sequence>MEGERQSPRETAWADAPQAPATDIGSANLPAVVTQGRALVRSQDLLGIERPSLLRRLTLWLRDCLALEAGYGHGFLFWPLLIGLGALLWFSQANPSDLAQNASLACVLCMAAYGARYRYPLLQAVALAAGLLAVGAAAAALQTWRLDTVLIDAPVTTTITGVVQGREVDARGFWRYEVALLGTRAPAIFRRPERVMLLSRGRGPPVAIGRQIEGRARLSPPSGPALRGANDFAYDAYFAGIGAVGYFYGTPRDLGPAPAQGLLRETLMRIAILREAVGTHIRGLVGGPTGALAAALVTGEERAIDPALVEAMRLSGLGHVLAISGLNMALAAGTLLVGLRTGLSLLPGFAQRRPVKKIAAAGALLMVTLYMMIAGGAVSAVRSFVMIVVMLLAVFVDRPSISLRNIALSGLLILLVTPSAITGPGFQMSFAATLALVALYRRLDSPAEGREASALPVLRLVSPVWTGFVGLVLSSLIGGLSTLIYSAAHFHRLPAYGLIANVLALPVVGTVVMPGALIAMLLMPFGLDGPAWMAVALGLDWMNAVARTVAGWGGEVDTGRLAPMAFTLVAVGGVLLCLLRTALALSGLLLILAGAAVAVLAQPSRPAMLVSEDGRLVALLSGGTAGVNRTKPPDFIYQQWRRALVIETTAAPLMLPALSLAIKAAAGPEHPEAQAKRQEGDQPASPKARREPPPLDLAAADQRLVALLAAAPPGRFACVAREWCAAVSVEGWRIVTLEDLRLSQAACLGADLVIAPGALRETPLCQAGPAAAATGATLRRSGALEIRAGPAAEPSAGGKPALRVFASVPDLAAPWARHRLYDWRTRQFAPAAPPDLATKNHDENNQDNLAPADGFAYDSQVE</sequence>
<name>A0A1Q9AJ25_9HYPH</name>
<dbReference type="STRING" id="1672749.BJF92_22145"/>
<dbReference type="PANTHER" id="PTHR30619">
    <property type="entry name" value="DNA INTERNALIZATION/COMPETENCE PROTEIN COMEC/REC2"/>
    <property type="match status" value="1"/>
</dbReference>
<feature type="transmembrane region" description="Helical" evidence="7">
    <location>
        <begin position="460"/>
        <end position="486"/>
    </location>
</feature>
<accession>A0A1Q9AJ25</accession>
<evidence type="ECO:0000256" key="4">
    <source>
        <dbReference type="ARBA" id="ARBA00022989"/>
    </source>
</evidence>
<evidence type="ECO:0000256" key="5">
    <source>
        <dbReference type="ARBA" id="ARBA00023136"/>
    </source>
</evidence>
<dbReference type="Pfam" id="PF13567">
    <property type="entry name" value="DUF4131"/>
    <property type="match status" value="1"/>
</dbReference>
<evidence type="ECO:0000313" key="11">
    <source>
        <dbReference type="Proteomes" id="UP000186143"/>
    </source>
</evidence>
<dbReference type="RefSeq" id="WP_075634820.1">
    <property type="nucleotide sequence ID" value="NZ_MKIO01000029.1"/>
</dbReference>
<dbReference type="EMBL" id="MKIO01000029">
    <property type="protein sequence ID" value="OLP55272.1"/>
    <property type="molecule type" value="Genomic_DNA"/>
</dbReference>